<dbReference type="InterPro" id="IPR050883">
    <property type="entry name" value="PNGase"/>
</dbReference>
<dbReference type="Gene3D" id="2.70.98.10">
    <property type="match status" value="1"/>
</dbReference>
<reference evidence="8" key="1">
    <citation type="journal article" date="2019" name="Int. J. Syst. Evol. Microbiol.">
        <title>The Global Catalogue of Microorganisms (GCM) 10K type strain sequencing project: providing services to taxonomists for standard genome sequencing and annotation.</title>
        <authorList>
            <consortium name="The Broad Institute Genomics Platform"/>
            <consortium name="The Broad Institute Genome Sequencing Center for Infectious Disease"/>
            <person name="Wu L."/>
            <person name="Ma J."/>
        </authorList>
    </citation>
    <scope>NUCLEOTIDE SEQUENCE [LARGE SCALE GENOMIC DNA]</scope>
    <source>
        <strain evidence="8">KCTC 23299</strain>
    </source>
</reference>
<accession>A0ABW6ABQ5</accession>
<keyword evidence="3" id="KW-0106">Calcium</keyword>
<dbReference type="Pfam" id="PF17678">
    <property type="entry name" value="Glyco_hydro_92N"/>
    <property type="match status" value="1"/>
</dbReference>
<dbReference type="InterPro" id="IPR005887">
    <property type="entry name" value="GH92_a_mannosidase_put"/>
</dbReference>
<evidence type="ECO:0000256" key="4">
    <source>
        <dbReference type="SAM" id="SignalP"/>
    </source>
</evidence>
<keyword evidence="7" id="KW-0378">Hydrolase</keyword>
<keyword evidence="4" id="KW-0732">Signal</keyword>
<dbReference type="SUPFAM" id="SSF48208">
    <property type="entry name" value="Six-hairpin glycosidases"/>
    <property type="match status" value="1"/>
</dbReference>
<feature type="signal peptide" evidence="4">
    <location>
        <begin position="1"/>
        <end position="25"/>
    </location>
</feature>
<feature type="chain" id="PRO_5047227601" evidence="4">
    <location>
        <begin position="26"/>
        <end position="755"/>
    </location>
</feature>
<dbReference type="Gene3D" id="1.20.1610.10">
    <property type="entry name" value="alpha-1,2-mannosidases domains"/>
    <property type="match status" value="1"/>
</dbReference>
<dbReference type="InterPro" id="IPR012939">
    <property type="entry name" value="Glyco_hydro_92"/>
</dbReference>
<dbReference type="GO" id="GO:0016787">
    <property type="term" value="F:hydrolase activity"/>
    <property type="evidence" value="ECO:0007669"/>
    <property type="project" value="UniProtKB-KW"/>
</dbReference>
<dbReference type="RefSeq" id="WP_386102278.1">
    <property type="nucleotide sequence ID" value="NZ_JBHUOZ010000003.1"/>
</dbReference>
<protein>
    <submittedName>
        <fullName evidence="7">GH92 family glycosyl hydrolase</fullName>
    </submittedName>
</protein>
<dbReference type="InterPro" id="IPR014718">
    <property type="entry name" value="GH-type_carb-bd"/>
</dbReference>
<dbReference type="InterPro" id="IPR008928">
    <property type="entry name" value="6-hairpin_glycosidase_sf"/>
</dbReference>
<evidence type="ECO:0000256" key="2">
    <source>
        <dbReference type="ARBA" id="ARBA00011245"/>
    </source>
</evidence>
<dbReference type="EMBL" id="JBHUOZ010000003">
    <property type="protein sequence ID" value="MFD2921618.1"/>
    <property type="molecule type" value="Genomic_DNA"/>
</dbReference>
<dbReference type="PANTHER" id="PTHR12143">
    <property type="entry name" value="PEPTIDE N-GLYCANASE PNGASE -RELATED"/>
    <property type="match status" value="1"/>
</dbReference>
<dbReference type="Pfam" id="PF07971">
    <property type="entry name" value="Glyco_hydro_92"/>
    <property type="match status" value="1"/>
</dbReference>
<dbReference type="PANTHER" id="PTHR12143:SF39">
    <property type="entry name" value="SECRETED PROTEIN"/>
    <property type="match status" value="1"/>
</dbReference>
<dbReference type="InterPro" id="IPR041371">
    <property type="entry name" value="GH92_N"/>
</dbReference>
<evidence type="ECO:0000256" key="1">
    <source>
        <dbReference type="ARBA" id="ARBA00001913"/>
    </source>
</evidence>
<comment type="cofactor">
    <cofactor evidence="1">
        <name>Ca(2+)</name>
        <dbReference type="ChEBI" id="CHEBI:29108"/>
    </cofactor>
</comment>
<dbReference type="NCBIfam" id="TIGR01180">
    <property type="entry name" value="aman2_put"/>
    <property type="match status" value="1"/>
</dbReference>
<comment type="subunit">
    <text evidence="2">Monomer.</text>
</comment>
<evidence type="ECO:0000256" key="3">
    <source>
        <dbReference type="ARBA" id="ARBA00022837"/>
    </source>
</evidence>
<comment type="caution">
    <text evidence="7">The sequence shown here is derived from an EMBL/GenBank/DDBJ whole genome shotgun (WGS) entry which is preliminary data.</text>
</comment>
<evidence type="ECO:0000313" key="8">
    <source>
        <dbReference type="Proteomes" id="UP001597511"/>
    </source>
</evidence>
<feature type="domain" description="Glycosyl hydrolase family 92" evidence="5">
    <location>
        <begin position="275"/>
        <end position="739"/>
    </location>
</feature>
<name>A0ABW6ABQ5_9BACT</name>
<dbReference type="Gene3D" id="3.30.2080.10">
    <property type="entry name" value="GH92 mannosidase domain"/>
    <property type="match status" value="1"/>
</dbReference>
<evidence type="ECO:0000259" key="5">
    <source>
        <dbReference type="Pfam" id="PF07971"/>
    </source>
</evidence>
<feature type="domain" description="Glycosyl hydrolase family 92 N-terminal" evidence="6">
    <location>
        <begin position="33"/>
        <end position="269"/>
    </location>
</feature>
<evidence type="ECO:0000313" key="7">
    <source>
        <dbReference type="EMBL" id="MFD2921618.1"/>
    </source>
</evidence>
<keyword evidence="8" id="KW-1185">Reference proteome</keyword>
<dbReference type="Proteomes" id="UP001597511">
    <property type="component" value="Unassembled WGS sequence"/>
</dbReference>
<organism evidence="7 8">
    <name type="scientific">Terrimonas rubra</name>
    <dbReference type="NCBI Taxonomy" id="1035890"/>
    <lineage>
        <taxon>Bacteria</taxon>
        <taxon>Pseudomonadati</taxon>
        <taxon>Bacteroidota</taxon>
        <taxon>Chitinophagia</taxon>
        <taxon>Chitinophagales</taxon>
        <taxon>Chitinophagaceae</taxon>
        <taxon>Terrimonas</taxon>
    </lineage>
</organism>
<gene>
    <name evidence="7" type="ORF">ACFS6H_18005</name>
</gene>
<dbReference type="Gene3D" id="1.20.1050.60">
    <property type="entry name" value="alpha-1,2-mannosidase"/>
    <property type="match status" value="1"/>
</dbReference>
<evidence type="ECO:0000259" key="6">
    <source>
        <dbReference type="Pfam" id="PF17678"/>
    </source>
</evidence>
<proteinExistence type="predicted"/>
<sequence>MRPHYNGRILLSCYCFLLISFSLYAQQKQPVDYVNPFIGTGAVNGSLSGNNFPGATSPFGMVQLSPDTRAEPGWSTASGYDYNDDKIYGFSHTHLSGTGAAELFDILVMPFNGELYTGKQPVSSFSHTDERARPGYYQVRLKDYGVNAELTTTTRTGFHQYTYAAGSDRNLVIDLMHSADKGSWSFRITQAQIRVVDAYTIEGYRIVSSWAKLRKVYFYARFSQPVIKTVLTDGGHVKNATNVVNGTGVKAYLQFKNDTQPLLVKIGLSPVSITNAKANLQAENPGWNFETIKQAAMQNWNKELQKITVTGTEQQQQIFYTALYHTFIQPNTLSDVNGQFMAANFTTQQLPAGKTHYSTFSLWDTYRAVHPLYTLVQRSRTADFVNSLLAQYEVYGYLPIWQLWGQDNYCMIGNHAIPVITDAVLKNIPGINKEKAYQAVKQSSLQSHLNAPFDVWEKYGYMPENIQTQSVSITLEMAYDDWCLAQLAKHLHKNEDYRYFLKRSQFYKNIFNPATNFFQAKDDKGNWLPDFDPFQYGANGGNPFTEGNAWQYFWYVPQNIKGLIEMVGGDKTFTAKLDSFFTIDKQSDHINNNASGFIGQYAHGNEPSHHVAYLYSYAGMPAKTQYYTAKIMRELYTTTSAGYAGNEDCGQMSAWYVLSALGFYPVNPANGVYIFGSPLFAQATIQLEGQKKFIIKTKKQSDKDIYIQSVTLNGKPYLYNYIQHSTIEKGGELVFTMGPMPDANWGRDVLARPME</sequence>